<evidence type="ECO:0000313" key="2">
    <source>
        <dbReference type="Proteomes" id="UP001256588"/>
    </source>
</evidence>
<evidence type="ECO:0000313" key="1">
    <source>
        <dbReference type="EMBL" id="MDR7194052.1"/>
    </source>
</evidence>
<keyword evidence="2" id="KW-1185">Reference proteome</keyword>
<protein>
    <recommendedName>
        <fullName evidence="3">DUF2399 domain-containing protein</fullName>
    </recommendedName>
</protein>
<gene>
    <name evidence="1" type="ORF">J2W68_002794</name>
</gene>
<reference evidence="1 2" key="1">
    <citation type="submission" date="2023-07" db="EMBL/GenBank/DDBJ databases">
        <title>Sorghum-associated microbial communities from plants grown in Nebraska, USA.</title>
        <authorList>
            <person name="Schachtman D."/>
        </authorList>
    </citation>
    <scope>NUCLEOTIDE SEQUENCE [LARGE SCALE GENOMIC DNA]</scope>
    <source>
        <strain evidence="1 2">4099</strain>
    </source>
</reference>
<dbReference type="RefSeq" id="WP_310236797.1">
    <property type="nucleotide sequence ID" value="NZ_JAVDWO010000012.1"/>
</dbReference>
<organism evidence="1 2">
    <name type="scientific">Luteimonas terrae</name>
    <dbReference type="NCBI Taxonomy" id="1530191"/>
    <lineage>
        <taxon>Bacteria</taxon>
        <taxon>Pseudomonadati</taxon>
        <taxon>Pseudomonadota</taxon>
        <taxon>Gammaproteobacteria</taxon>
        <taxon>Lysobacterales</taxon>
        <taxon>Lysobacteraceae</taxon>
        <taxon>Luteimonas</taxon>
    </lineage>
</organism>
<dbReference type="CDD" id="cd00188">
    <property type="entry name" value="TOPRIM"/>
    <property type="match status" value="1"/>
</dbReference>
<sequence length="408" mass="44599">MDSGAGWSDPDAAGVRSRVLPARSALRLRRQRRRMDLDPEAPRLWPAGWREMAIEWVRGKRDRARWERVLGAAGPSRATLAHHVLDALLEAGWIAVDEVRDARGHWSPMSFEWIDRERSAAALGLPDAAALRRDIDAAASTAYRDPRLAALADGLAGRPAALALRRFAILQALDIWLADGRQGTRRQFALAASGDTKGLADADWRWLDESVELSSLGIGVHTPGIWLRAPLRLHLPTGVLDLGSVGDALALTPATLEAVSVVEGAVARWRILENRTSFEQAARARGQVDGVLWLPGFAAPWWRTAAIALMRRAPAPVRIACDPDPAGIRIALAVGAACDAAGLAWRPWRMRAEDLGALTRRKPLGDYDRAELARLDTDPQARCRFAGLIDAMREGGEKGEQEGLDFRP</sequence>
<comment type="caution">
    <text evidence="1">The sequence shown here is derived from an EMBL/GenBank/DDBJ whole genome shotgun (WGS) entry which is preliminary data.</text>
</comment>
<name>A0ABU1XZ38_9GAMM</name>
<proteinExistence type="predicted"/>
<dbReference type="Proteomes" id="UP001256588">
    <property type="component" value="Unassembled WGS sequence"/>
</dbReference>
<accession>A0ABU1XZ38</accession>
<dbReference type="EMBL" id="JAVDWO010000012">
    <property type="protein sequence ID" value="MDR7194052.1"/>
    <property type="molecule type" value="Genomic_DNA"/>
</dbReference>
<evidence type="ECO:0008006" key="3">
    <source>
        <dbReference type="Google" id="ProtNLM"/>
    </source>
</evidence>